<comment type="caution">
    <text evidence="1">The sequence shown here is derived from an EMBL/GenBank/DDBJ whole genome shotgun (WGS) entry which is preliminary data.</text>
</comment>
<evidence type="ECO:0000313" key="2">
    <source>
        <dbReference type="Proteomes" id="UP000027361"/>
    </source>
</evidence>
<accession>A0A066VY10</accession>
<dbReference type="EMBL" id="JMSN01000034">
    <property type="protein sequence ID" value="KDN46627.1"/>
    <property type="molecule type" value="Genomic_DNA"/>
</dbReference>
<reference evidence="1 2" key="1">
    <citation type="submission" date="2014-05" db="EMBL/GenBank/DDBJ databases">
        <title>Draft genome sequence of a rare smut relative, Tilletiaria anomala UBC 951.</title>
        <authorList>
            <consortium name="DOE Joint Genome Institute"/>
            <person name="Toome M."/>
            <person name="Kuo A."/>
            <person name="Henrissat B."/>
            <person name="Lipzen A."/>
            <person name="Tritt A."/>
            <person name="Yoshinaga Y."/>
            <person name="Zane M."/>
            <person name="Barry K."/>
            <person name="Grigoriev I.V."/>
            <person name="Spatafora J.W."/>
            <person name="Aimea M.C."/>
        </authorList>
    </citation>
    <scope>NUCLEOTIDE SEQUENCE [LARGE SCALE GENOMIC DNA]</scope>
    <source>
        <strain evidence="1 2">UBC 951</strain>
    </source>
</reference>
<dbReference type="RefSeq" id="XP_013243606.1">
    <property type="nucleotide sequence ID" value="XM_013388152.1"/>
</dbReference>
<dbReference type="AlphaFoldDB" id="A0A066VY10"/>
<proteinExistence type="predicted"/>
<keyword evidence="2" id="KW-1185">Reference proteome</keyword>
<dbReference type="Proteomes" id="UP000027361">
    <property type="component" value="Unassembled WGS sequence"/>
</dbReference>
<sequence>MGRMKRVRAVDAVVIKASPTSSISYVLGGNAPCIAFDGAVIKPARGCFIVSLCLNRVGADHAVLGGYDLGSPGPTQQSPVKSGLIAVSTKSVIIGHAIAPLTSDCLQSSRSSEPSAPSPRGQAVVDVTRICLGKYRLHAPCAMNTGDELERRLEGGD</sequence>
<organism evidence="1 2">
    <name type="scientific">Tilletiaria anomala (strain ATCC 24038 / CBS 436.72 / UBC 951)</name>
    <dbReference type="NCBI Taxonomy" id="1037660"/>
    <lineage>
        <taxon>Eukaryota</taxon>
        <taxon>Fungi</taxon>
        <taxon>Dikarya</taxon>
        <taxon>Basidiomycota</taxon>
        <taxon>Ustilaginomycotina</taxon>
        <taxon>Exobasidiomycetes</taxon>
        <taxon>Georgefischeriales</taxon>
        <taxon>Tilletiariaceae</taxon>
        <taxon>Tilletiaria</taxon>
    </lineage>
</organism>
<name>A0A066VY10_TILAU</name>
<protein>
    <submittedName>
        <fullName evidence="1">Uncharacterized protein</fullName>
    </submittedName>
</protein>
<evidence type="ECO:0000313" key="1">
    <source>
        <dbReference type="EMBL" id="KDN46627.1"/>
    </source>
</evidence>
<gene>
    <name evidence="1" type="ORF">K437DRAFT_106166</name>
</gene>
<dbReference type="InParanoid" id="A0A066VY10"/>
<dbReference type="HOGENOM" id="CLU_1679186_0_0_1"/>
<dbReference type="GeneID" id="25261254"/>